<name>A0AA36FW13_9BILA</name>
<proteinExistence type="predicted"/>
<evidence type="ECO:0000313" key="1">
    <source>
        <dbReference type="EMBL" id="CAJ0564383.1"/>
    </source>
</evidence>
<dbReference type="AlphaFoldDB" id="A0AA36FW13"/>
<accession>A0AA36FW13</accession>
<comment type="caution">
    <text evidence="1">The sequence shown here is derived from an EMBL/GenBank/DDBJ whole genome shotgun (WGS) entry which is preliminary data.</text>
</comment>
<reference evidence="1" key="1">
    <citation type="submission" date="2023-06" db="EMBL/GenBank/DDBJ databases">
        <authorList>
            <person name="Delattre M."/>
        </authorList>
    </citation>
    <scope>NUCLEOTIDE SEQUENCE</scope>
    <source>
        <strain evidence="1">AF72</strain>
    </source>
</reference>
<feature type="non-terminal residue" evidence="1">
    <location>
        <position position="144"/>
    </location>
</feature>
<gene>
    <name evidence="1" type="ORF">MSPICULIGERA_LOCUS3059</name>
</gene>
<keyword evidence="2" id="KW-1185">Reference proteome</keyword>
<dbReference type="EMBL" id="CATQJA010000870">
    <property type="protein sequence ID" value="CAJ0564383.1"/>
    <property type="molecule type" value="Genomic_DNA"/>
</dbReference>
<sequence>MTGYDNAAGCKRVVANGVPDSYICYCNHTNTCNSELPEFSADNKTVKWAGAKLPNNDFIPKLVECFAPRYYPEPMPRSIMSELDWPNLTTTAQTIPADCCQLIGSIGLVNATTVDVWISSLEMKSERLQYLYLLNPGIYAPDKP</sequence>
<dbReference type="Proteomes" id="UP001177023">
    <property type="component" value="Unassembled WGS sequence"/>
</dbReference>
<evidence type="ECO:0000313" key="2">
    <source>
        <dbReference type="Proteomes" id="UP001177023"/>
    </source>
</evidence>
<protein>
    <submittedName>
        <fullName evidence="1">Uncharacterized protein</fullName>
    </submittedName>
</protein>
<organism evidence="1 2">
    <name type="scientific">Mesorhabditis spiculigera</name>
    <dbReference type="NCBI Taxonomy" id="96644"/>
    <lineage>
        <taxon>Eukaryota</taxon>
        <taxon>Metazoa</taxon>
        <taxon>Ecdysozoa</taxon>
        <taxon>Nematoda</taxon>
        <taxon>Chromadorea</taxon>
        <taxon>Rhabditida</taxon>
        <taxon>Rhabditina</taxon>
        <taxon>Rhabditomorpha</taxon>
        <taxon>Rhabditoidea</taxon>
        <taxon>Rhabditidae</taxon>
        <taxon>Mesorhabditinae</taxon>
        <taxon>Mesorhabditis</taxon>
    </lineage>
</organism>